<sequence>MLRNTSLGNTSEANITTEGSQYLQIPLGVNIFLLSIQAALGVLGVVGNILVCVTIVRRTSKLSALSPYLLSLACADLGILLFNHPIVILRIQLRSRWILGKVICLYVNTFKETFFSASIWTITAIAAERYLNTSRKTKKIRLGQRKSLKKRACFIITAIWIISFGVTSIPAFIHVEYHSNNSSHSRCASTASLTFNRILVTVNAIILYVLPLGLIALSYQSISKRVAKRSEALLAGTPSCSREATCSNTRAILIQTRKTQRILKPLVIVFAATMLPLHIFALAASYWTLLSRQSYFYVLFTMVNISIAVNAAADPLVYCVVNENFRVEMKAALYGCFRCQNTKTVRERHSLVTTKPQVVWSHVCKPCGKVRGLLSCVLESVLS</sequence>
<keyword evidence="3 8" id="KW-1133">Transmembrane helix</keyword>
<dbReference type="InterPro" id="IPR017452">
    <property type="entry name" value="GPCR_Rhodpsn_7TM"/>
</dbReference>
<evidence type="ECO:0000256" key="4">
    <source>
        <dbReference type="ARBA" id="ARBA00023040"/>
    </source>
</evidence>
<evidence type="ECO:0000256" key="7">
    <source>
        <dbReference type="ARBA" id="ARBA00023224"/>
    </source>
</evidence>
<comment type="subcellular location">
    <subcellularLocation>
        <location evidence="1">Membrane</location>
        <topology evidence="1">Multi-pass membrane protein</topology>
    </subcellularLocation>
</comment>
<gene>
    <name evidence="10" type="ORF">PEVE_00037098</name>
</gene>
<accession>A0ABN8MM18</accession>
<dbReference type="CDD" id="cd00637">
    <property type="entry name" value="7tm_classA_rhodopsin-like"/>
    <property type="match status" value="1"/>
</dbReference>
<dbReference type="Pfam" id="PF00001">
    <property type="entry name" value="7tm_1"/>
    <property type="match status" value="1"/>
</dbReference>
<dbReference type="Proteomes" id="UP001159427">
    <property type="component" value="Unassembled WGS sequence"/>
</dbReference>
<feature type="transmembrane region" description="Helical" evidence="8">
    <location>
        <begin position="68"/>
        <end position="93"/>
    </location>
</feature>
<keyword evidence="2 8" id="KW-0812">Transmembrane</keyword>
<protein>
    <recommendedName>
        <fullName evidence="9">G-protein coupled receptors family 1 profile domain-containing protein</fullName>
    </recommendedName>
</protein>
<keyword evidence="7" id="KW-0807">Transducer</keyword>
<dbReference type="PROSITE" id="PS50262">
    <property type="entry name" value="G_PROTEIN_RECEP_F1_2"/>
    <property type="match status" value="1"/>
</dbReference>
<name>A0ABN8MM18_9CNID</name>
<keyword evidence="11" id="KW-1185">Reference proteome</keyword>
<evidence type="ECO:0000256" key="6">
    <source>
        <dbReference type="ARBA" id="ARBA00023170"/>
    </source>
</evidence>
<dbReference type="EMBL" id="CALNXI010000600">
    <property type="protein sequence ID" value="CAH3029924.1"/>
    <property type="molecule type" value="Genomic_DNA"/>
</dbReference>
<evidence type="ECO:0000256" key="1">
    <source>
        <dbReference type="ARBA" id="ARBA00004141"/>
    </source>
</evidence>
<evidence type="ECO:0000256" key="8">
    <source>
        <dbReference type="SAM" id="Phobius"/>
    </source>
</evidence>
<dbReference type="PANTHER" id="PTHR45695">
    <property type="entry name" value="LEUCOKININ RECEPTOR-RELATED"/>
    <property type="match status" value="1"/>
</dbReference>
<dbReference type="Gene3D" id="1.20.1070.10">
    <property type="entry name" value="Rhodopsin 7-helix transmembrane proteins"/>
    <property type="match status" value="1"/>
</dbReference>
<evidence type="ECO:0000256" key="5">
    <source>
        <dbReference type="ARBA" id="ARBA00023136"/>
    </source>
</evidence>
<feature type="domain" description="G-protein coupled receptors family 1 profile" evidence="9">
    <location>
        <begin position="47"/>
        <end position="318"/>
    </location>
</feature>
<proteinExistence type="predicted"/>
<dbReference type="InterPro" id="IPR000276">
    <property type="entry name" value="GPCR_Rhodpsn"/>
</dbReference>
<keyword evidence="6" id="KW-0675">Receptor</keyword>
<evidence type="ECO:0000259" key="9">
    <source>
        <dbReference type="PROSITE" id="PS50262"/>
    </source>
</evidence>
<reference evidence="10 11" key="1">
    <citation type="submission" date="2022-05" db="EMBL/GenBank/DDBJ databases">
        <authorList>
            <consortium name="Genoscope - CEA"/>
            <person name="William W."/>
        </authorList>
    </citation>
    <scope>NUCLEOTIDE SEQUENCE [LARGE SCALE GENOMIC DNA]</scope>
</reference>
<organism evidence="10 11">
    <name type="scientific">Porites evermanni</name>
    <dbReference type="NCBI Taxonomy" id="104178"/>
    <lineage>
        <taxon>Eukaryota</taxon>
        <taxon>Metazoa</taxon>
        <taxon>Cnidaria</taxon>
        <taxon>Anthozoa</taxon>
        <taxon>Hexacorallia</taxon>
        <taxon>Scleractinia</taxon>
        <taxon>Fungiina</taxon>
        <taxon>Poritidae</taxon>
        <taxon>Porites</taxon>
    </lineage>
</organism>
<comment type="caution">
    <text evidence="10">The sequence shown here is derived from an EMBL/GenBank/DDBJ whole genome shotgun (WGS) entry which is preliminary data.</text>
</comment>
<evidence type="ECO:0000313" key="10">
    <source>
        <dbReference type="EMBL" id="CAH3029924.1"/>
    </source>
</evidence>
<feature type="transmembrane region" description="Helical" evidence="8">
    <location>
        <begin position="295"/>
        <end position="321"/>
    </location>
</feature>
<feature type="transmembrane region" description="Helical" evidence="8">
    <location>
        <begin position="31"/>
        <end position="56"/>
    </location>
</feature>
<dbReference type="PANTHER" id="PTHR45695:SF9">
    <property type="entry name" value="LEUCOKININ RECEPTOR"/>
    <property type="match status" value="1"/>
</dbReference>
<keyword evidence="4" id="KW-0297">G-protein coupled receptor</keyword>
<feature type="transmembrane region" description="Helical" evidence="8">
    <location>
        <begin position="113"/>
        <end position="131"/>
    </location>
</feature>
<feature type="transmembrane region" description="Helical" evidence="8">
    <location>
        <begin position="266"/>
        <end position="289"/>
    </location>
</feature>
<dbReference type="SUPFAM" id="SSF81321">
    <property type="entry name" value="Family A G protein-coupled receptor-like"/>
    <property type="match status" value="1"/>
</dbReference>
<evidence type="ECO:0000256" key="2">
    <source>
        <dbReference type="ARBA" id="ARBA00022692"/>
    </source>
</evidence>
<feature type="transmembrane region" description="Helical" evidence="8">
    <location>
        <begin position="152"/>
        <end position="173"/>
    </location>
</feature>
<keyword evidence="5 8" id="KW-0472">Membrane</keyword>
<evidence type="ECO:0000256" key="3">
    <source>
        <dbReference type="ARBA" id="ARBA00022989"/>
    </source>
</evidence>
<feature type="transmembrane region" description="Helical" evidence="8">
    <location>
        <begin position="198"/>
        <end position="219"/>
    </location>
</feature>
<evidence type="ECO:0000313" key="11">
    <source>
        <dbReference type="Proteomes" id="UP001159427"/>
    </source>
</evidence>
<dbReference type="PRINTS" id="PR00237">
    <property type="entry name" value="GPCRRHODOPSN"/>
</dbReference>